<dbReference type="Pfam" id="PF05043">
    <property type="entry name" value="Mga"/>
    <property type="match status" value="1"/>
</dbReference>
<keyword evidence="8" id="KW-0808">Transferase</keyword>
<dbReference type="PROSITE" id="PS51099">
    <property type="entry name" value="PTS_EIIB_TYPE_2"/>
    <property type="match status" value="1"/>
</dbReference>
<dbReference type="InterPro" id="IPR011608">
    <property type="entry name" value="PRD"/>
</dbReference>
<evidence type="ECO:0000313" key="8">
    <source>
        <dbReference type="EMBL" id="CZQ99339.1"/>
    </source>
</evidence>
<dbReference type="AlphaFoldDB" id="A0A143YX33"/>
<dbReference type="GO" id="GO:0006355">
    <property type="term" value="P:regulation of DNA-templated transcription"/>
    <property type="evidence" value="ECO:0007669"/>
    <property type="project" value="InterPro"/>
</dbReference>
<dbReference type="STRING" id="640938.TR210_1639"/>
<dbReference type="PANTHER" id="PTHR30185">
    <property type="entry name" value="CRYPTIC BETA-GLUCOSIDE BGL OPERON ANTITERMINATOR"/>
    <property type="match status" value="1"/>
</dbReference>
<dbReference type="PROSITE" id="PS51094">
    <property type="entry name" value="PTS_EIIA_TYPE_2"/>
    <property type="match status" value="1"/>
</dbReference>
<dbReference type="EMBL" id="FJNB01000011">
    <property type="protein sequence ID" value="CZQ99339.1"/>
    <property type="molecule type" value="Genomic_DNA"/>
</dbReference>
<dbReference type="InterPro" id="IPR002178">
    <property type="entry name" value="PTS_EIIA_type-2_dom"/>
</dbReference>
<organism evidence="8 10">
    <name type="scientific">Trichococcus ilyis</name>
    <dbReference type="NCBI Taxonomy" id="640938"/>
    <lineage>
        <taxon>Bacteria</taxon>
        <taxon>Bacillati</taxon>
        <taxon>Bacillota</taxon>
        <taxon>Bacilli</taxon>
        <taxon>Lactobacillales</taxon>
        <taxon>Carnobacteriaceae</taxon>
        <taxon>Trichococcus</taxon>
    </lineage>
</organism>
<name>A0A143YX33_9LACT</name>
<keyword evidence="3" id="KW-0010">Activator</keyword>
<dbReference type="Proteomes" id="UP000199280">
    <property type="component" value="Unassembled WGS sequence"/>
</dbReference>
<accession>A0A143YX33</accession>
<keyword evidence="1" id="KW-0677">Repeat</keyword>
<evidence type="ECO:0000313" key="9">
    <source>
        <dbReference type="EMBL" id="SEJ14891.1"/>
    </source>
</evidence>
<dbReference type="SUPFAM" id="SSF55804">
    <property type="entry name" value="Phoshotransferase/anion transport protein"/>
    <property type="match status" value="1"/>
</dbReference>
<evidence type="ECO:0000256" key="4">
    <source>
        <dbReference type="ARBA" id="ARBA00023163"/>
    </source>
</evidence>
<evidence type="ECO:0000256" key="2">
    <source>
        <dbReference type="ARBA" id="ARBA00023015"/>
    </source>
</evidence>
<dbReference type="Pfam" id="PF00874">
    <property type="entry name" value="PRD"/>
    <property type="match status" value="1"/>
</dbReference>
<keyword evidence="4" id="KW-0804">Transcription</keyword>
<evidence type="ECO:0000313" key="10">
    <source>
        <dbReference type="Proteomes" id="UP000076878"/>
    </source>
</evidence>
<evidence type="ECO:0000313" key="11">
    <source>
        <dbReference type="Proteomes" id="UP000199280"/>
    </source>
</evidence>
<feature type="domain" description="PTS EIIB type-2" evidence="6">
    <location>
        <begin position="406"/>
        <end position="496"/>
    </location>
</feature>
<sequence>MFLTPRETIILKELHQSGSPVTVERLMSLLKISKRTVYRELANLELSLESIGAKLEKAGRGRFQLVAGDAAKAEILSIVSEEEPSELSALERQHAILLQLLNSEEPISMQTFLDEYLISNTTFFADIKQLETRLAHLPLTITRNRGYALAGNEKHRRLLLANILGIEINEYHFFHFSELKDKESFFLQFVDQEHLLFAQELVRDIVEPRFPELSDRKLEFLILMLTLSMDRVPRDCQLMEDSYAGQINKELLDLAKQIFAKIAARTKQLYAVSEVVFFANLLGDFSNSLDSDFFNESFDTRLAYQVKQLIEIVSRDTEVNFFEDPNLYKMLLTHLSAALSRAILNQGSLNNPILERIMDQYSEVAGAIRNALPKVFPQQEFSEEEVAYMVLHFANSLERSPKVIAVDIAGISPSGLASTRMLEMRLRKHFPFINEIVFFRIADLGKLNLEEKFDLTISTSLLPGYSGKYLLVSPLLLEDEIKQLKEAFRAIDHTKRHVPSAPKPSLPENDDYQEVMTFIDEINQLLRYFFVKPLENSANISETVALAVQSISADIIADPAKVQNKLMSRYQQAPIGIPNTHFALFHASHAAVRQPCFCVFDLHTPLEIVGMDKEPMTLTRMLVMLAPDPIEENVAKMLGKISGAIIMNDLGMEIFNSGNEAIIYQLLSALLIEEVKK</sequence>
<reference evidence="8 10" key="1">
    <citation type="submission" date="2016-02" db="EMBL/GenBank/DDBJ databases">
        <authorList>
            <person name="Wen L."/>
            <person name="He K."/>
            <person name="Yang H."/>
        </authorList>
    </citation>
    <scope>NUCLEOTIDE SEQUENCE [LARGE SCALE GENOMIC DNA]</scope>
    <source>
        <strain evidence="8">Trichococcus_R210</strain>
    </source>
</reference>
<dbReference type="InterPro" id="IPR036388">
    <property type="entry name" value="WH-like_DNA-bd_sf"/>
</dbReference>
<evidence type="ECO:0000259" key="7">
    <source>
        <dbReference type="PROSITE" id="PS51372"/>
    </source>
</evidence>
<dbReference type="Gene3D" id="3.40.930.10">
    <property type="entry name" value="Mannitol-specific EII, Chain A"/>
    <property type="match status" value="1"/>
</dbReference>
<keyword evidence="2" id="KW-0805">Transcription regulation</keyword>
<evidence type="ECO:0000256" key="1">
    <source>
        <dbReference type="ARBA" id="ARBA00022737"/>
    </source>
</evidence>
<dbReference type="InterPro" id="IPR036390">
    <property type="entry name" value="WH_DNA-bd_sf"/>
</dbReference>
<dbReference type="Gene3D" id="1.10.1790.10">
    <property type="entry name" value="PRD domain"/>
    <property type="match status" value="1"/>
</dbReference>
<dbReference type="Pfam" id="PF08279">
    <property type="entry name" value="HTH_11"/>
    <property type="match status" value="1"/>
</dbReference>
<dbReference type="SUPFAM" id="SSF63520">
    <property type="entry name" value="PTS-regulatory domain, PRD"/>
    <property type="match status" value="1"/>
</dbReference>
<keyword evidence="8" id="KW-0670">Pyruvate</keyword>
<dbReference type="Gene3D" id="1.10.10.10">
    <property type="entry name" value="Winged helix-like DNA-binding domain superfamily/Winged helix DNA-binding domain"/>
    <property type="match status" value="2"/>
</dbReference>
<dbReference type="InterPro" id="IPR016152">
    <property type="entry name" value="PTrfase/Anion_transptr"/>
</dbReference>
<dbReference type="GO" id="GO:0009401">
    <property type="term" value="P:phosphoenolpyruvate-dependent sugar phosphotransferase system"/>
    <property type="evidence" value="ECO:0007669"/>
    <property type="project" value="InterPro"/>
</dbReference>
<dbReference type="InterPro" id="IPR007737">
    <property type="entry name" value="Mga_HTH"/>
</dbReference>
<dbReference type="PROSITE" id="PS51372">
    <property type="entry name" value="PRD_2"/>
    <property type="match status" value="1"/>
</dbReference>
<keyword evidence="11" id="KW-1185">Reference proteome</keyword>
<dbReference type="SUPFAM" id="SSF46785">
    <property type="entry name" value="Winged helix' DNA-binding domain"/>
    <property type="match status" value="1"/>
</dbReference>
<dbReference type="PANTHER" id="PTHR30185:SF18">
    <property type="entry name" value="TRANSCRIPTIONAL REGULATOR MTLR"/>
    <property type="match status" value="1"/>
</dbReference>
<dbReference type="InterPro" id="IPR013011">
    <property type="entry name" value="PTS_EIIB_2"/>
</dbReference>
<evidence type="ECO:0000259" key="6">
    <source>
        <dbReference type="PROSITE" id="PS51099"/>
    </source>
</evidence>
<dbReference type="EMBL" id="FNYT01000008">
    <property type="protein sequence ID" value="SEJ14891.1"/>
    <property type="molecule type" value="Genomic_DNA"/>
</dbReference>
<dbReference type="CDD" id="cd05568">
    <property type="entry name" value="PTS_IIB_bgl_like"/>
    <property type="match status" value="1"/>
</dbReference>
<dbReference type="InterPro" id="IPR013196">
    <property type="entry name" value="HTH_11"/>
</dbReference>
<dbReference type="InterPro" id="IPR036634">
    <property type="entry name" value="PRD_sf"/>
</dbReference>
<dbReference type="RefSeq" id="WP_068623031.1">
    <property type="nucleotide sequence ID" value="NZ_FJNB01000011.1"/>
</dbReference>
<reference evidence="9 11" key="2">
    <citation type="submission" date="2016-10" db="EMBL/GenBank/DDBJ databases">
        <authorList>
            <person name="Varghese N."/>
            <person name="Submissions S."/>
        </authorList>
    </citation>
    <scope>NUCLEOTIDE SEQUENCE [LARGE SCALE GENOMIC DNA]</scope>
    <source>
        <strain evidence="9 11">DSM 22150</strain>
    </source>
</reference>
<feature type="domain" description="PTS EIIA type-2" evidence="5">
    <location>
        <begin position="524"/>
        <end position="670"/>
    </location>
</feature>
<protein>
    <submittedName>
        <fullName evidence="9">Mannitol operon transcriptional antiterminator</fullName>
    </submittedName>
    <submittedName>
        <fullName evidence="8">Phosphoenolpyruvate-dependent sugar phosphotransferase system eiia 2</fullName>
    </submittedName>
</protein>
<proteinExistence type="predicted"/>
<dbReference type="InterPro" id="IPR050661">
    <property type="entry name" value="BglG_antiterminators"/>
</dbReference>
<dbReference type="Proteomes" id="UP000076878">
    <property type="component" value="Unassembled WGS sequence"/>
</dbReference>
<gene>
    <name evidence="9" type="ORF">SAMN05216375_10879</name>
    <name evidence="8" type="ORF">TR210_1639</name>
</gene>
<feature type="domain" description="PRD" evidence="7">
    <location>
        <begin position="297"/>
        <end position="403"/>
    </location>
</feature>
<dbReference type="GO" id="GO:0008982">
    <property type="term" value="F:protein-N(PI)-phosphohistidine-sugar phosphotransferase activity"/>
    <property type="evidence" value="ECO:0007669"/>
    <property type="project" value="InterPro"/>
</dbReference>
<dbReference type="OrthoDB" id="9776005at2"/>
<evidence type="ECO:0000256" key="3">
    <source>
        <dbReference type="ARBA" id="ARBA00023159"/>
    </source>
</evidence>
<evidence type="ECO:0000259" key="5">
    <source>
        <dbReference type="PROSITE" id="PS51094"/>
    </source>
</evidence>
<dbReference type="Pfam" id="PF00359">
    <property type="entry name" value="PTS_EIIA_2"/>
    <property type="match status" value="1"/>
</dbReference>